<feature type="transmembrane region" description="Helical" evidence="7">
    <location>
        <begin position="42"/>
        <end position="62"/>
    </location>
</feature>
<dbReference type="EMBL" id="LT550334">
    <property type="protein sequence ID" value="SAL95481.1"/>
    <property type="molecule type" value="Genomic_DNA"/>
</dbReference>
<feature type="transmembrane region" description="Helical" evidence="7">
    <location>
        <begin position="127"/>
        <end position="152"/>
    </location>
</feature>
<proteinExistence type="predicted"/>
<feature type="compositionally biased region" description="Basic and acidic residues" evidence="6">
    <location>
        <begin position="563"/>
        <end position="572"/>
    </location>
</feature>
<evidence type="ECO:0000256" key="5">
    <source>
        <dbReference type="ARBA" id="ARBA00023136"/>
    </source>
</evidence>
<evidence type="ECO:0000313" key="9">
    <source>
        <dbReference type="Proteomes" id="UP000078561"/>
    </source>
</evidence>
<dbReference type="Gene3D" id="1.20.1740.10">
    <property type="entry name" value="Amino acid/polyamine transporter I"/>
    <property type="match status" value="1"/>
</dbReference>
<evidence type="ECO:0000256" key="1">
    <source>
        <dbReference type="ARBA" id="ARBA00004141"/>
    </source>
</evidence>
<keyword evidence="3 7" id="KW-0812">Transmembrane</keyword>
<feature type="transmembrane region" description="Helical" evidence="7">
    <location>
        <begin position="528"/>
        <end position="546"/>
    </location>
</feature>
<dbReference type="PANTHER" id="PTHR45649">
    <property type="entry name" value="AMINO-ACID PERMEASE BAT1"/>
    <property type="match status" value="1"/>
</dbReference>
<feature type="transmembrane region" description="Helical" evidence="7">
    <location>
        <begin position="282"/>
        <end position="304"/>
    </location>
</feature>
<feature type="transmembrane region" description="Helical" evidence="7">
    <location>
        <begin position="483"/>
        <end position="499"/>
    </location>
</feature>
<dbReference type="GO" id="GO:0016020">
    <property type="term" value="C:membrane"/>
    <property type="evidence" value="ECO:0007669"/>
    <property type="project" value="UniProtKB-SubCell"/>
</dbReference>
<reference evidence="8" key="1">
    <citation type="submission" date="2016-04" db="EMBL/GenBank/DDBJ databases">
        <authorList>
            <person name="Evans L.H."/>
            <person name="Alamgir A."/>
            <person name="Owens N."/>
            <person name="Weber N.D."/>
            <person name="Virtaneva K."/>
            <person name="Barbian K."/>
            <person name="Babar A."/>
            <person name="Rosenke K."/>
        </authorList>
    </citation>
    <scope>NUCLEOTIDE SEQUENCE [LARGE SCALE GENOMIC DNA]</scope>
    <source>
        <strain evidence="8">CBS 101.48</strain>
    </source>
</reference>
<dbReference type="Proteomes" id="UP000078561">
    <property type="component" value="Unassembled WGS sequence"/>
</dbReference>
<keyword evidence="2" id="KW-0813">Transport</keyword>
<feature type="transmembrane region" description="Helical" evidence="7">
    <location>
        <begin position="331"/>
        <end position="353"/>
    </location>
</feature>
<evidence type="ECO:0000256" key="4">
    <source>
        <dbReference type="ARBA" id="ARBA00022989"/>
    </source>
</evidence>
<organism evidence="8">
    <name type="scientific">Absidia glauca</name>
    <name type="common">Pin mould</name>
    <dbReference type="NCBI Taxonomy" id="4829"/>
    <lineage>
        <taxon>Eukaryota</taxon>
        <taxon>Fungi</taxon>
        <taxon>Fungi incertae sedis</taxon>
        <taxon>Mucoromycota</taxon>
        <taxon>Mucoromycotina</taxon>
        <taxon>Mucoromycetes</taxon>
        <taxon>Mucorales</taxon>
        <taxon>Cunninghamellaceae</taxon>
        <taxon>Absidia</taxon>
    </lineage>
</organism>
<dbReference type="OrthoDB" id="3257095at2759"/>
<keyword evidence="9" id="KW-1185">Reference proteome</keyword>
<accession>A0A168KUD8</accession>
<feature type="region of interest" description="Disordered" evidence="6">
    <location>
        <begin position="557"/>
        <end position="595"/>
    </location>
</feature>
<feature type="transmembrane region" description="Helical" evidence="7">
    <location>
        <begin position="200"/>
        <end position="220"/>
    </location>
</feature>
<feature type="transmembrane region" description="Helical" evidence="7">
    <location>
        <begin position="449"/>
        <end position="471"/>
    </location>
</feature>
<dbReference type="InParanoid" id="A0A168KUD8"/>
<dbReference type="InterPro" id="IPR004840">
    <property type="entry name" value="Amino_acid_permease_CS"/>
</dbReference>
<comment type="subcellular location">
    <subcellularLocation>
        <location evidence="1">Membrane</location>
        <topology evidence="1">Multi-pass membrane protein</topology>
    </subcellularLocation>
</comment>
<dbReference type="GO" id="GO:0022857">
    <property type="term" value="F:transmembrane transporter activity"/>
    <property type="evidence" value="ECO:0007669"/>
    <property type="project" value="InterPro"/>
</dbReference>
<dbReference type="InterPro" id="IPR002293">
    <property type="entry name" value="AA/rel_permease1"/>
</dbReference>
<feature type="compositionally biased region" description="Acidic residues" evidence="6">
    <location>
        <begin position="573"/>
        <end position="586"/>
    </location>
</feature>
<evidence type="ECO:0000256" key="6">
    <source>
        <dbReference type="SAM" id="MobiDB-lite"/>
    </source>
</evidence>
<dbReference type="STRING" id="4829.A0A168KUD8"/>
<protein>
    <recommendedName>
        <fullName evidence="10">Amino acid permease/ SLC12A domain-containing protein</fullName>
    </recommendedName>
</protein>
<gene>
    <name evidence="8" type="primary">ABSGL_00810.1 scaffold 958</name>
</gene>
<keyword evidence="4 7" id="KW-1133">Transmembrane helix</keyword>
<sequence>MNGDQVNKIQTNEKPNIAHIEESFQGDADAQRLKDLGYKQEFTRSLGVVIQIGFPFTAMAVLPNWLVGFGPSLAAGGPSSLFWGWVVTTPFVICISLSLAEMYSAYPLNGGIYSWGYLLSNKKWGPFMSWISGYIYVAAYIAANMTVAWNLAQLIIGMANVLRGEDISSTGLYVGIYIVCTIVGTGSGFLGLTFTNILNYFMVFWLFCGTFVFTISIPVLAPTHQSAKWVFTDFNNATGYSSNGLVFFLGLLQAGWTMVGYDSGITLSENTKDADRKGPQGIMLCVFFALLQGFALTIAVLFSIQDLNELVEADLPVSAFFLQVTQNNPQLSAFFLSLMVVAQFGSLANSSVANCRVMYAMARDGCLPYSRFFYKLEKGDVPFRIVVLQGVLMILLILPVFGTMVYWTAVLSAGVICYNFAYGMPLFCRLMWSRNTMPRGPFSLGKWSVPINAIALLWIIFFVIILCFPAMDPVDAEGMNYSSLMLGAVFIFAVAYWLYSGHVTFKGPISNIEDDDEQDRVVGYKNNFFPAILFFVSSSLLHHFYFPIALRTTTNSDKRRRKTNDDEQTIHYDDDDDDNDDDDANDDSTTALVCP</sequence>
<feature type="transmembrane region" description="Helical" evidence="7">
    <location>
        <begin position="240"/>
        <end position="261"/>
    </location>
</feature>
<feature type="transmembrane region" description="Helical" evidence="7">
    <location>
        <begin position="82"/>
        <end position="106"/>
    </location>
</feature>
<evidence type="ECO:0000256" key="7">
    <source>
        <dbReference type="SAM" id="Phobius"/>
    </source>
</evidence>
<feature type="transmembrane region" description="Helical" evidence="7">
    <location>
        <begin position="172"/>
        <end position="193"/>
    </location>
</feature>
<keyword evidence="5 7" id="KW-0472">Membrane</keyword>
<dbReference type="PROSITE" id="PS00218">
    <property type="entry name" value="AMINO_ACID_PERMEASE_1"/>
    <property type="match status" value="1"/>
</dbReference>
<dbReference type="GO" id="GO:0006865">
    <property type="term" value="P:amino acid transport"/>
    <property type="evidence" value="ECO:0007669"/>
    <property type="project" value="InterPro"/>
</dbReference>
<dbReference type="AlphaFoldDB" id="A0A168KUD8"/>
<dbReference type="Pfam" id="PF13520">
    <property type="entry name" value="AA_permease_2"/>
    <property type="match status" value="1"/>
</dbReference>
<evidence type="ECO:0000256" key="2">
    <source>
        <dbReference type="ARBA" id="ARBA00022448"/>
    </source>
</evidence>
<dbReference type="PANTHER" id="PTHR45649:SF26">
    <property type="entry name" value="OS04G0435100 PROTEIN"/>
    <property type="match status" value="1"/>
</dbReference>
<name>A0A168KUD8_ABSGL</name>
<evidence type="ECO:0000256" key="3">
    <source>
        <dbReference type="ARBA" id="ARBA00022692"/>
    </source>
</evidence>
<evidence type="ECO:0008006" key="10">
    <source>
        <dbReference type="Google" id="ProtNLM"/>
    </source>
</evidence>
<evidence type="ECO:0000313" key="8">
    <source>
        <dbReference type="EMBL" id="SAL95481.1"/>
    </source>
</evidence>